<name>A0A2Z6PJA7_TRISU</name>
<evidence type="ECO:0000313" key="1">
    <source>
        <dbReference type="EMBL" id="GAU50525.1"/>
    </source>
</evidence>
<protein>
    <submittedName>
        <fullName evidence="1">Uncharacterized protein</fullName>
    </submittedName>
</protein>
<organism evidence="1 2">
    <name type="scientific">Trifolium subterraneum</name>
    <name type="common">Subterranean clover</name>
    <dbReference type="NCBI Taxonomy" id="3900"/>
    <lineage>
        <taxon>Eukaryota</taxon>
        <taxon>Viridiplantae</taxon>
        <taxon>Streptophyta</taxon>
        <taxon>Embryophyta</taxon>
        <taxon>Tracheophyta</taxon>
        <taxon>Spermatophyta</taxon>
        <taxon>Magnoliopsida</taxon>
        <taxon>eudicotyledons</taxon>
        <taxon>Gunneridae</taxon>
        <taxon>Pentapetalae</taxon>
        <taxon>rosids</taxon>
        <taxon>fabids</taxon>
        <taxon>Fabales</taxon>
        <taxon>Fabaceae</taxon>
        <taxon>Papilionoideae</taxon>
        <taxon>50 kb inversion clade</taxon>
        <taxon>NPAAA clade</taxon>
        <taxon>Hologalegina</taxon>
        <taxon>IRL clade</taxon>
        <taxon>Trifolieae</taxon>
        <taxon>Trifolium</taxon>
    </lineage>
</organism>
<evidence type="ECO:0000313" key="2">
    <source>
        <dbReference type="Proteomes" id="UP000242715"/>
    </source>
</evidence>
<keyword evidence="2" id="KW-1185">Reference proteome</keyword>
<accession>A0A2Z6PJA7</accession>
<dbReference type="Proteomes" id="UP000242715">
    <property type="component" value="Unassembled WGS sequence"/>
</dbReference>
<dbReference type="AlphaFoldDB" id="A0A2Z6PJA7"/>
<proteinExistence type="predicted"/>
<sequence>MVWKQSQEAKRRNITAVAKNLIDNKSLEMAIGLCNITRLAQHQRQTRLTSYNFIEAHLVRQYFPPILLQSKNHTWSRWTNYDQSTLTKHDSSIEEDRRKILSHYACFDEIVTLLTLTLSETDGVGWDDNNINIRRNVRRVGAIVL</sequence>
<reference evidence="2" key="1">
    <citation type="journal article" date="2017" name="Front. Plant Sci.">
        <title>Climate Clever Clovers: New Paradigm to Reduce the Environmental Footprint of Ruminants by Breeding Low Methanogenic Forages Utilizing Haplotype Variation.</title>
        <authorList>
            <person name="Kaur P."/>
            <person name="Appels R."/>
            <person name="Bayer P.E."/>
            <person name="Keeble-Gagnere G."/>
            <person name="Wang J."/>
            <person name="Hirakawa H."/>
            <person name="Shirasawa K."/>
            <person name="Vercoe P."/>
            <person name="Stefanova K."/>
            <person name="Durmic Z."/>
            <person name="Nichols P."/>
            <person name="Revell C."/>
            <person name="Isobe S.N."/>
            <person name="Edwards D."/>
            <person name="Erskine W."/>
        </authorList>
    </citation>
    <scope>NUCLEOTIDE SEQUENCE [LARGE SCALE GENOMIC DNA]</scope>
    <source>
        <strain evidence="2">cv. Daliak</strain>
    </source>
</reference>
<gene>
    <name evidence="1" type="ORF">TSUD_301840</name>
</gene>
<dbReference type="EMBL" id="DF974792">
    <property type="protein sequence ID" value="GAU50525.1"/>
    <property type="molecule type" value="Genomic_DNA"/>
</dbReference>